<feature type="region of interest" description="Disordered" evidence="14">
    <location>
        <begin position="24"/>
        <end position="79"/>
    </location>
</feature>
<comment type="caution">
    <text evidence="13">Lacks conserved residue(s) required for the propagation of feature annotation.</text>
</comment>
<dbReference type="CDD" id="cd00056">
    <property type="entry name" value="ENDO3c"/>
    <property type="match status" value="1"/>
</dbReference>
<dbReference type="InterPro" id="IPR011257">
    <property type="entry name" value="DNA_glycosylase"/>
</dbReference>
<evidence type="ECO:0000256" key="12">
    <source>
        <dbReference type="ARBA" id="ARBA00044632"/>
    </source>
</evidence>
<keyword evidence="17" id="KW-1185">Reference proteome</keyword>
<evidence type="ECO:0000256" key="5">
    <source>
        <dbReference type="ARBA" id="ARBA00022801"/>
    </source>
</evidence>
<keyword evidence="13" id="KW-0496">Mitochondrion</keyword>
<dbReference type="GO" id="GO:0006285">
    <property type="term" value="P:base-excision repair, AP site formation"/>
    <property type="evidence" value="ECO:0007669"/>
    <property type="project" value="UniProtKB-UniRule"/>
</dbReference>
<keyword evidence="4 13" id="KW-0227">DNA damage</keyword>
<evidence type="ECO:0000256" key="7">
    <source>
        <dbReference type="ARBA" id="ARBA00023004"/>
    </source>
</evidence>
<proteinExistence type="inferred from homology"/>
<dbReference type="InterPro" id="IPR003265">
    <property type="entry name" value="HhH-GPD_domain"/>
</dbReference>
<dbReference type="GO" id="GO:0000703">
    <property type="term" value="F:oxidized pyrimidine nucleobase lesion DNA N-glycosylase activity"/>
    <property type="evidence" value="ECO:0007669"/>
    <property type="project" value="UniProtKB-UniRule"/>
</dbReference>
<keyword evidence="7" id="KW-0408">Iron</keyword>
<keyword evidence="10 13" id="KW-0456">Lyase</keyword>
<evidence type="ECO:0000256" key="2">
    <source>
        <dbReference type="ARBA" id="ARBA00022485"/>
    </source>
</evidence>
<evidence type="ECO:0000256" key="1">
    <source>
        <dbReference type="ARBA" id="ARBA00008343"/>
    </source>
</evidence>
<dbReference type="GO" id="GO:0005739">
    <property type="term" value="C:mitochondrion"/>
    <property type="evidence" value="ECO:0007669"/>
    <property type="project" value="UniProtKB-SubCell"/>
</dbReference>
<feature type="region of interest" description="Disordered" evidence="14">
    <location>
        <begin position="104"/>
        <end position="133"/>
    </location>
</feature>
<keyword evidence="5 13" id="KW-0378">Hydrolase</keyword>
<evidence type="ECO:0000256" key="8">
    <source>
        <dbReference type="ARBA" id="ARBA00023014"/>
    </source>
</evidence>
<evidence type="ECO:0000313" key="16">
    <source>
        <dbReference type="EMBL" id="CAH0394001.1"/>
    </source>
</evidence>
<comment type="subcellular location">
    <subcellularLocation>
        <location evidence="13">Nucleus</location>
    </subcellularLocation>
    <subcellularLocation>
        <location evidence="13">Mitochondrion</location>
    </subcellularLocation>
</comment>
<keyword evidence="8" id="KW-0411">Iron-sulfur</keyword>
<evidence type="ECO:0000256" key="9">
    <source>
        <dbReference type="ARBA" id="ARBA00023204"/>
    </source>
</evidence>
<comment type="catalytic activity">
    <reaction evidence="12 13">
        <text>2'-deoxyribonucleotide-(2'-deoxyribose 5'-phosphate)-2'-deoxyribonucleotide-DNA = a 3'-end 2'-deoxyribonucleotide-(2,3-dehydro-2,3-deoxyribose 5'-phosphate)-DNA + a 5'-end 5'-phospho-2'-deoxyribonucleoside-DNA + H(+)</text>
        <dbReference type="Rhea" id="RHEA:66592"/>
        <dbReference type="Rhea" id="RHEA-COMP:13180"/>
        <dbReference type="Rhea" id="RHEA-COMP:16897"/>
        <dbReference type="Rhea" id="RHEA-COMP:17067"/>
        <dbReference type="ChEBI" id="CHEBI:15378"/>
        <dbReference type="ChEBI" id="CHEBI:136412"/>
        <dbReference type="ChEBI" id="CHEBI:157695"/>
        <dbReference type="ChEBI" id="CHEBI:167181"/>
        <dbReference type="EC" id="4.2.99.18"/>
    </reaction>
</comment>
<evidence type="ECO:0000256" key="13">
    <source>
        <dbReference type="HAMAP-Rule" id="MF_03183"/>
    </source>
</evidence>
<dbReference type="SMART" id="SM00478">
    <property type="entry name" value="ENDO3c"/>
    <property type="match status" value="1"/>
</dbReference>
<keyword evidence="3" id="KW-0479">Metal-binding</keyword>
<comment type="similarity">
    <text evidence="1 13">Belongs to the Nth/MutY family.</text>
</comment>
<dbReference type="InterPro" id="IPR004036">
    <property type="entry name" value="Endonuclease-III-like_CS2"/>
</dbReference>
<keyword evidence="2" id="KW-0004">4Fe-4S</keyword>
<dbReference type="Pfam" id="PF00730">
    <property type="entry name" value="HhH-GPD"/>
    <property type="match status" value="1"/>
</dbReference>
<comment type="function">
    <text evidence="13">Bifunctional DNA N-glycosylase with associated apurinic/apyrimidinic (AP) lyase function that catalyzes the first step in base excision repair (BER), the primary repair pathway for the repair of oxidative DNA damage. The DNA N-glycosylase activity releases the damaged DNA base from DNA by cleaving the N-glycosidic bond, leaving an AP site. The AP lyase activity cleaves the phosphodiester bond 3' to the AP site by a beta-elimination. Primarily recognizes and repairs oxidative base damage of pyrimidines.</text>
</comment>
<dbReference type="EC" id="4.2.99.18" evidence="13"/>
<dbReference type="GO" id="GO:0005634">
    <property type="term" value="C:nucleus"/>
    <property type="evidence" value="ECO:0007669"/>
    <property type="project" value="UniProtKB-SubCell"/>
</dbReference>
<dbReference type="InterPro" id="IPR023170">
    <property type="entry name" value="HhH_base_excis_C"/>
</dbReference>
<evidence type="ECO:0000259" key="15">
    <source>
        <dbReference type="SMART" id="SM00478"/>
    </source>
</evidence>
<dbReference type="InterPro" id="IPR000445">
    <property type="entry name" value="HhH_motif"/>
</dbReference>
<dbReference type="EMBL" id="OU963869">
    <property type="protein sequence ID" value="CAH0394001.1"/>
    <property type="molecule type" value="Genomic_DNA"/>
</dbReference>
<dbReference type="GO" id="GO:0051539">
    <property type="term" value="F:4 iron, 4 sulfur cluster binding"/>
    <property type="evidence" value="ECO:0007669"/>
    <property type="project" value="UniProtKB-KW"/>
</dbReference>
<dbReference type="EC" id="3.2.2.-" evidence="13"/>
<dbReference type="PROSITE" id="PS01155">
    <property type="entry name" value="ENDONUCLEASE_III_2"/>
    <property type="match status" value="1"/>
</dbReference>
<dbReference type="KEGG" id="btab:109039306"/>
<feature type="compositionally biased region" description="Basic and acidic residues" evidence="14">
    <location>
        <begin position="51"/>
        <end position="63"/>
    </location>
</feature>
<evidence type="ECO:0000256" key="11">
    <source>
        <dbReference type="ARBA" id="ARBA00023295"/>
    </source>
</evidence>
<dbReference type="Gene3D" id="1.10.1670.10">
    <property type="entry name" value="Helix-hairpin-Helix base-excision DNA repair enzymes (C-terminal)"/>
    <property type="match status" value="1"/>
</dbReference>
<dbReference type="GO" id="GO:0140078">
    <property type="term" value="F:class I DNA-(apurinic or apyrimidinic site) endonuclease activity"/>
    <property type="evidence" value="ECO:0007669"/>
    <property type="project" value="UniProtKB-EC"/>
</dbReference>
<feature type="domain" description="HhH-GPD" evidence="15">
    <location>
        <begin position="186"/>
        <end position="337"/>
    </location>
</feature>
<dbReference type="GO" id="GO:0003677">
    <property type="term" value="F:DNA binding"/>
    <property type="evidence" value="ECO:0007669"/>
    <property type="project" value="UniProtKB-UniRule"/>
</dbReference>
<evidence type="ECO:0000256" key="10">
    <source>
        <dbReference type="ARBA" id="ARBA00023239"/>
    </source>
</evidence>
<name>A0A9P0AJ85_BEMTA</name>
<protein>
    <recommendedName>
        <fullName evidence="13">Endonuclease III homolog</fullName>
        <ecNumber evidence="13">3.2.2.-</ecNumber>
        <ecNumber evidence="13">4.2.99.18</ecNumber>
    </recommendedName>
    <alternativeName>
        <fullName evidence="13">Bifunctional DNA N-glycosylase/DNA-(apurinic or apyrimidinic site) lyase</fullName>
        <shortName evidence="13">DNA glycosylase/AP lyase</shortName>
    </alternativeName>
</protein>
<evidence type="ECO:0000256" key="4">
    <source>
        <dbReference type="ARBA" id="ARBA00022763"/>
    </source>
</evidence>
<dbReference type="Proteomes" id="UP001152759">
    <property type="component" value="Chromosome 8"/>
</dbReference>
<dbReference type="Pfam" id="PF00633">
    <property type="entry name" value="HHH"/>
    <property type="match status" value="1"/>
</dbReference>
<dbReference type="FunFam" id="1.10.340.30:FF:000005">
    <property type="entry name" value="Endonuclease III-like protein 1"/>
    <property type="match status" value="1"/>
</dbReference>
<dbReference type="FunFam" id="1.10.1670.10:FF:000003">
    <property type="entry name" value="Endonuclease III homolog"/>
    <property type="match status" value="1"/>
</dbReference>
<feature type="compositionally biased region" description="Basic and acidic residues" evidence="14">
    <location>
        <begin position="104"/>
        <end position="122"/>
    </location>
</feature>
<keyword evidence="6" id="KW-0809">Transit peptide</keyword>
<evidence type="ECO:0000256" key="6">
    <source>
        <dbReference type="ARBA" id="ARBA00022946"/>
    </source>
</evidence>
<dbReference type="PANTHER" id="PTHR43286:SF1">
    <property type="entry name" value="ENDONUCLEASE III-LIKE PROTEIN 1"/>
    <property type="match status" value="1"/>
</dbReference>
<dbReference type="AlphaFoldDB" id="A0A9P0AJ85"/>
<keyword evidence="13" id="KW-0539">Nucleus</keyword>
<evidence type="ECO:0000256" key="14">
    <source>
        <dbReference type="SAM" id="MobiDB-lite"/>
    </source>
</evidence>
<dbReference type="PANTHER" id="PTHR43286">
    <property type="entry name" value="ENDONUCLEASE III-LIKE PROTEIN 1"/>
    <property type="match status" value="1"/>
</dbReference>
<dbReference type="SUPFAM" id="SSF48150">
    <property type="entry name" value="DNA-glycosylase"/>
    <property type="match status" value="1"/>
</dbReference>
<organism evidence="16 17">
    <name type="scientific">Bemisia tabaci</name>
    <name type="common">Sweetpotato whitefly</name>
    <name type="synonym">Aleurodes tabaci</name>
    <dbReference type="NCBI Taxonomy" id="7038"/>
    <lineage>
        <taxon>Eukaryota</taxon>
        <taxon>Metazoa</taxon>
        <taxon>Ecdysozoa</taxon>
        <taxon>Arthropoda</taxon>
        <taxon>Hexapoda</taxon>
        <taxon>Insecta</taxon>
        <taxon>Pterygota</taxon>
        <taxon>Neoptera</taxon>
        <taxon>Paraneoptera</taxon>
        <taxon>Hemiptera</taxon>
        <taxon>Sternorrhyncha</taxon>
        <taxon>Aleyrodoidea</taxon>
        <taxon>Aleyrodidae</taxon>
        <taxon>Aleyrodinae</taxon>
        <taxon>Bemisia</taxon>
    </lineage>
</organism>
<keyword evidence="11 13" id="KW-0326">Glycosidase</keyword>
<reference evidence="16" key="1">
    <citation type="submission" date="2021-12" db="EMBL/GenBank/DDBJ databases">
        <authorList>
            <person name="King R."/>
        </authorList>
    </citation>
    <scope>NUCLEOTIDE SEQUENCE</scope>
</reference>
<gene>
    <name evidence="13" type="primary">NTH1</name>
    <name evidence="16" type="ORF">BEMITA_LOCUS12348</name>
</gene>
<keyword evidence="9 13" id="KW-0234">DNA repair</keyword>
<dbReference type="GO" id="GO:0006289">
    <property type="term" value="P:nucleotide-excision repair"/>
    <property type="evidence" value="ECO:0007669"/>
    <property type="project" value="TreeGrafter"/>
</dbReference>
<sequence length="372" mass="41705">MLSVFSSSAVRYLVTQQFCKMPTTRSSASAGASGESHEAPVAPPKRRRKQIKIEYPSDDKPVVKVENGVPSGIKGSKAKGKQVGATVKAEPGTFEIKQEIKEEYEGEIDSKGDASKSADPVKSEYWQEEEKPSKWEPPHWREVLANIREMRKNTYAPVDDMGCDKNSNDDATPEVRRFHVLISLMLSSQTKDQVTHAAVERLIEHSGCTVDSLLLMDNDTLGKLIYPVGFWRRKVQYIKQTCEILKKDYNGDIPNTIKDLCKLPGVGPKMAHLAMNCGWGIVTGIGVDTHVHRISNWLPWVQKPTKEPEQTRLALEAWLPRELWSEVNHLLVGFGQSICRPVGPHCSECLNKELCKVGRATMRGEKKKKKSD</sequence>
<evidence type="ECO:0000256" key="3">
    <source>
        <dbReference type="ARBA" id="ARBA00022723"/>
    </source>
</evidence>
<dbReference type="HAMAP" id="MF_03183">
    <property type="entry name" value="Endonuclease_III_Nth"/>
    <property type="match status" value="1"/>
</dbReference>
<dbReference type="InterPro" id="IPR030841">
    <property type="entry name" value="NTH1"/>
</dbReference>
<dbReference type="GO" id="GO:0046872">
    <property type="term" value="F:metal ion binding"/>
    <property type="evidence" value="ECO:0007669"/>
    <property type="project" value="UniProtKB-KW"/>
</dbReference>
<dbReference type="Gene3D" id="1.10.340.30">
    <property type="entry name" value="Hypothetical protein, domain 2"/>
    <property type="match status" value="1"/>
</dbReference>
<accession>A0A9P0AJ85</accession>
<evidence type="ECO:0000313" key="17">
    <source>
        <dbReference type="Proteomes" id="UP001152759"/>
    </source>
</evidence>